<evidence type="ECO:0000259" key="10">
    <source>
        <dbReference type="PROSITE" id="PS50850"/>
    </source>
</evidence>
<keyword evidence="5 9" id="KW-0812">Transmembrane</keyword>
<dbReference type="PANTHER" id="PTHR42718:SF9">
    <property type="entry name" value="MAJOR FACILITATOR SUPERFAMILY MULTIDRUG TRANSPORTER MFSC"/>
    <property type="match status" value="1"/>
</dbReference>
<feature type="compositionally biased region" description="Gly residues" evidence="8">
    <location>
        <begin position="522"/>
        <end position="537"/>
    </location>
</feature>
<keyword evidence="4" id="KW-1003">Cell membrane</keyword>
<keyword evidence="6 9" id="KW-1133">Transmembrane helix</keyword>
<evidence type="ECO:0000256" key="5">
    <source>
        <dbReference type="ARBA" id="ARBA00022692"/>
    </source>
</evidence>
<evidence type="ECO:0000256" key="8">
    <source>
        <dbReference type="SAM" id="MobiDB-lite"/>
    </source>
</evidence>
<dbReference type="Pfam" id="PF07690">
    <property type="entry name" value="MFS_1"/>
    <property type="match status" value="1"/>
</dbReference>
<evidence type="ECO:0000256" key="9">
    <source>
        <dbReference type="SAM" id="Phobius"/>
    </source>
</evidence>
<dbReference type="SUPFAM" id="SSF103473">
    <property type="entry name" value="MFS general substrate transporter"/>
    <property type="match status" value="1"/>
</dbReference>
<comment type="similarity">
    <text evidence="2">Belongs to the major facilitator superfamily. EmrB family.</text>
</comment>
<keyword evidence="7 9" id="KW-0472">Membrane</keyword>
<dbReference type="CDD" id="cd17321">
    <property type="entry name" value="MFS_MMR_MDR_like"/>
    <property type="match status" value="1"/>
</dbReference>
<feature type="transmembrane region" description="Helical" evidence="9">
    <location>
        <begin position="76"/>
        <end position="95"/>
    </location>
</feature>
<evidence type="ECO:0000256" key="3">
    <source>
        <dbReference type="ARBA" id="ARBA00022448"/>
    </source>
</evidence>
<reference evidence="12" key="1">
    <citation type="journal article" date="2019" name="Int. J. Syst. Evol. Microbiol.">
        <title>The Global Catalogue of Microorganisms (GCM) 10K type strain sequencing project: providing services to taxonomists for standard genome sequencing and annotation.</title>
        <authorList>
            <consortium name="The Broad Institute Genomics Platform"/>
            <consortium name="The Broad Institute Genome Sequencing Center for Infectious Disease"/>
            <person name="Wu L."/>
            <person name="Ma J."/>
        </authorList>
    </citation>
    <scope>NUCLEOTIDE SEQUENCE [LARGE SCALE GENOMIC DNA]</scope>
    <source>
        <strain evidence="12">NBRC 109019</strain>
    </source>
</reference>
<protein>
    <submittedName>
        <fullName evidence="11">MFS transporter</fullName>
    </submittedName>
</protein>
<evidence type="ECO:0000313" key="12">
    <source>
        <dbReference type="Proteomes" id="UP001321477"/>
    </source>
</evidence>
<accession>A0ABM8H3K1</accession>
<name>A0ABM8H3K1_9MICO</name>
<gene>
    <name evidence="11" type="ORF">GCM10025870_24360</name>
</gene>
<feature type="transmembrane region" description="Helical" evidence="9">
    <location>
        <begin position="490"/>
        <end position="511"/>
    </location>
</feature>
<feature type="compositionally biased region" description="Low complexity" evidence="8">
    <location>
        <begin position="538"/>
        <end position="559"/>
    </location>
</feature>
<feature type="transmembrane region" description="Helical" evidence="9">
    <location>
        <begin position="196"/>
        <end position="216"/>
    </location>
</feature>
<evidence type="ECO:0000256" key="1">
    <source>
        <dbReference type="ARBA" id="ARBA00004651"/>
    </source>
</evidence>
<dbReference type="PROSITE" id="PS50850">
    <property type="entry name" value="MFS"/>
    <property type="match status" value="1"/>
</dbReference>
<evidence type="ECO:0000313" key="11">
    <source>
        <dbReference type="EMBL" id="BDZ55363.1"/>
    </source>
</evidence>
<feature type="domain" description="Major facilitator superfamily (MFS) profile" evidence="10">
    <location>
        <begin position="10"/>
        <end position="520"/>
    </location>
</feature>
<keyword evidence="3" id="KW-0813">Transport</keyword>
<dbReference type="InterPro" id="IPR036259">
    <property type="entry name" value="MFS_trans_sf"/>
</dbReference>
<feature type="region of interest" description="Disordered" evidence="8">
    <location>
        <begin position="517"/>
        <end position="559"/>
    </location>
</feature>
<evidence type="ECO:0000256" key="4">
    <source>
        <dbReference type="ARBA" id="ARBA00022475"/>
    </source>
</evidence>
<evidence type="ECO:0000256" key="7">
    <source>
        <dbReference type="ARBA" id="ARBA00023136"/>
    </source>
</evidence>
<keyword evidence="12" id="KW-1185">Reference proteome</keyword>
<feature type="transmembrane region" description="Helical" evidence="9">
    <location>
        <begin position="375"/>
        <end position="401"/>
    </location>
</feature>
<evidence type="ECO:0000256" key="2">
    <source>
        <dbReference type="ARBA" id="ARBA00008537"/>
    </source>
</evidence>
<dbReference type="EMBL" id="AP027734">
    <property type="protein sequence ID" value="BDZ55363.1"/>
    <property type="molecule type" value="Genomic_DNA"/>
</dbReference>
<feature type="transmembrane region" description="Helical" evidence="9">
    <location>
        <begin position="134"/>
        <end position="158"/>
    </location>
</feature>
<sequence>MSTSKLRWLGLAVIGLAVSLIIVDTTIVNVAIPSIVDDLGLGSTQVQWVQESYTLVFAALLIPFGALGDRIGRRRILILGVTVFTAASVLAGIAPSGELLIAARVLQGVGGAMVLPGTLSLINAMFRGRDRTTAFAVWGSIIGGMAAVGPLLGGWLITDFSWRWAFGINVPFGILVVVGALLTLDESRSERPPARFDLLGALLVVIASGTLVFALIEGRTLGWWAAADVPAVAGWSWPFEVSPTPWLLVAAAVSGVAFIAWERRRRRHGRSTLLPLELFSIRTFSVGNLVSAIISLGELGILFVLPLWVQNVLGYDALQAGLLLISLAVGSFLATGAVSGLARKLSPVGILRLGIALELAGVLGLAITLSTDSSWVQLSALLFAYGLGIGLASSQVTNVVLADIPVDQGGQASGTQSTARQIGSALGIAILGTVLFGTLQADLDGRLDGLDASARDQAVTVVTQSAGAAIPALRADPATAAVGDQAAESFTVAASASAYGAAAFLALALAASTSLRSRSRSGGRGASGAGDADGTGVAGTAAAAPRPPAVDAVPDGPSA</sequence>
<feature type="transmembrane region" description="Helical" evidence="9">
    <location>
        <begin position="164"/>
        <end position="184"/>
    </location>
</feature>
<dbReference type="RefSeq" id="WP_234659837.1">
    <property type="nucleotide sequence ID" value="NZ_AP027734.1"/>
</dbReference>
<dbReference type="Gene3D" id="1.20.1720.10">
    <property type="entry name" value="Multidrug resistance protein D"/>
    <property type="match status" value="1"/>
</dbReference>
<dbReference type="Proteomes" id="UP001321477">
    <property type="component" value="Chromosome"/>
</dbReference>
<dbReference type="InterPro" id="IPR020846">
    <property type="entry name" value="MFS_dom"/>
</dbReference>
<dbReference type="NCBIfam" id="TIGR00711">
    <property type="entry name" value="efflux_EmrB"/>
    <property type="match status" value="1"/>
</dbReference>
<feature type="transmembrane region" description="Helical" evidence="9">
    <location>
        <begin position="422"/>
        <end position="441"/>
    </location>
</feature>
<evidence type="ECO:0000256" key="6">
    <source>
        <dbReference type="ARBA" id="ARBA00022989"/>
    </source>
</evidence>
<organism evidence="11 12">
    <name type="scientific">Agromyces marinus</name>
    <dbReference type="NCBI Taxonomy" id="1389020"/>
    <lineage>
        <taxon>Bacteria</taxon>
        <taxon>Bacillati</taxon>
        <taxon>Actinomycetota</taxon>
        <taxon>Actinomycetes</taxon>
        <taxon>Micrococcales</taxon>
        <taxon>Microbacteriaceae</taxon>
        <taxon>Agromyces</taxon>
    </lineage>
</organism>
<proteinExistence type="inferred from homology"/>
<feature type="transmembrane region" description="Helical" evidence="9">
    <location>
        <begin position="317"/>
        <end position="338"/>
    </location>
</feature>
<dbReference type="InterPro" id="IPR004638">
    <property type="entry name" value="EmrB-like"/>
</dbReference>
<feature type="transmembrane region" description="Helical" evidence="9">
    <location>
        <begin position="52"/>
        <end position="69"/>
    </location>
</feature>
<feature type="transmembrane region" description="Helical" evidence="9">
    <location>
        <begin position="281"/>
        <end position="305"/>
    </location>
</feature>
<dbReference type="InterPro" id="IPR011701">
    <property type="entry name" value="MFS"/>
</dbReference>
<feature type="transmembrane region" description="Helical" evidence="9">
    <location>
        <begin position="101"/>
        <end position="122"/>
    </location>
</feature>
<dbReference type="PANTHER" id="PTHR42718">
    <property type="entry name" value="MAJOR FACILITATOR SUPERFAMILY MULTIDRUG TRANSPORTER MFSC"/>
    <property type="match status" value="1"/>
</dbReference>
<feature type="transmembrane region" description="Helical" evidence="9">
    <location>
        <begin position="9"/>
        <end position="32"/>
    </location>
</feature>
<feature type="transmembrane region" description="Helical" evidence="9">
    <location>
        <begin position="350"/>
        <end position="369"/>
    </location>
</feature>
<feature type="transmembrane region" description="Helical" evidence="9">
    <location>
        <begin position="244"/>
        <end position="261"/>
    </location>
</feature>
<comment type="subcellular location">
    <subcellularLocation>
        <location evidence="1">Cell membrane</location>
        <topology evidence="1">Multi-pass membrane protein</topology>
    </subcellularLocation>
</comment>
<dbReference type="Gene3D" id="1.20.1250.20">
    <property type="entry name" value="MFS general substrate transporter like domains"/>
    <property type="match status" value="1"/>
</dbReference>